<proteinExistence type="predicted"/>
<organism evidence="2 3">
    <name type="scientific">Castilleja foliolosa</name>
    <dbReference type="NCBI Taxonomy" id="1961234"/>
    <lineage>
        <taxon>Eukaryota</taxon>
        <taxon>Viridiplantae</taxon>
        <taxon>Streptophyta</taxon>
        <taxon>Embryophyta</taxon>
        <taxon>Tracheophyta</taxon>
        <taxon>Spermatophyta</taxon>
        <taxon>Magnoliopsida</taxon>
        <taxon>eudicotyledons</taxon>
        <taxon>Gunneridae</taxon>
        <taxon>Pentapetalae</taxon>
        <taxon>asterids</taxon>
        <taxon>lamiids</taxon>
        <taxon>Lamiales</taxon>
        <taxon>Orobanchaceae</taxon>
        <taxon>Pedicularideae</taxon>
        <taxon>Castillejinae</taxon>
        <taxon>Castilleja</taxon>
    </lineage>
</organism>
<feature type="compositionally biased region" description="Polar residues" evidence="1">
    <location>
        <begin position="199"/>
        <end position="216"/>
    </location>
</feature>
<name>A0ABD3DYS5_9LAMI</name>
<comment type="caution">
    <text evidence="2">The sequence shown here is derived from an EMBL/GenBank/DDBJ whole genome shotgun (WGS) entry which is preliminary data.</text>
</comment>
<dbReference type="PANTHER" id="PTHR33737:SF2">
    <property type="entry name" value="OS12G0102700 PROTEIN"/>
    <property type="match status" value="1"/>
</dbReference>
<keyword evidence="3" id="KW-1185">Reference proteome</keyword>
<dbReference type="AlphaFoldDB" id="A0ABD3DYS5"/>
<feature type="compositionally biased region" description="Polar residues" evidence="1">
    <location>
        <begin position="365"/>
        <end position="386"/>
    </location>
</feature>
<evidence type="ECO:0000313" key="2">
    <source>
        <dbReference type="EMBL" id="KAL3646732.1"/>
    </source>
</evidence>
<feature type="compositionally biased region" description="Polar residues" evidence="1">
    <location>
        <begin position="545"/>
        <end position="570"/>
    </location>
</feature>
<accession>A0ABD3DYS5</accession>
<feature type="region of interest" description="Disordered" evidence="1">
    <location>
        <begin position="239"/>
        <end position="388"/>
    </location>
</feature>
<gene>
    <name evidence="2" type="ORF">CASFOL_009276</name>
</gene>
<reference evidence="3" key="1">
    <citation type="journal article" date="2024" name="IScience">
        <title>Strigolactones Initiate the Formation of Haustorium-like Structures in Castilleja.</title>
        <authorList>
            <person name="Buerger M."/>
            <person name="Peterson D."/>
            <person name="Chory J."/>
        </authorList>
    </citation>
    <scope>NUCLEOTIDE SEQUENCE [LARGE SCALE GENOMIC DNA]</scope>
</reference>
<evidence type="ECO:0000313" key="3">
    <source>
        <dbReference type="Proteomes" id="UP001632038"/>
    </source>
</evidence>
<feature type="compositionally biased region" description="Low complexity" evidence="1">
    <location>
        <begin position="314"/>
        <end position="348"/>
    </location>
</feature>
<protein>
    <submittedName>
        <fullName evidence="2">Uncharacterized protein</fullName>
    </submittedName>
</protein>
<feature type="compositionally biased region" description="Low complexity" evidence="1">
    <location>
        <begin position="572"/>
        <end position="607"/>
    </location>
</feature>
<dbReference type="PANTHER" id="PTHR33737">
    <property type="entry name" value="OS05G0121800 PROTEIN"/>
    <property type="match status" value="1"/>
</dbReference>
<feature type="region of interest" description="Disordered" evidence="1">
    <location>
        <begin position="185"/>
        <end position="220"/>
    </location>
</feature>
<feature type="region of interest" description="Disordered" evidence="1">
    <location>
        <begin position="407"/>
        <end position="609"/>
    </location>
</feature>
<feature type="compositionally biased region" description="Polar residues" evidence="1">
    <location>
        <begin position="475"/>
        <end position="487"/>
    </location>
</feature>
<evidence type="ECO:0000256" key="1">
    <source>
        <dbReference type="SAM" id="MobiDB-lite"/>
    </source>
</evidence>
<feature type="compositionally biased region" description="Low complexity" evidence="1">
    <location>
        <begin position="407"/>
        <end position="445"/>
    </location>
</feature>
<feature type="compositionally biased region" description="Polar residues" evidence="1">
    <location>
        <begin position="515"/>
        <end position="530"/>
    </location>
</feature>
<feature type="compositionally biased region" description="Polar residues" evidence="1">
    <location>
        <begin position="239"/>
        <end position="250"/>
    </location>
</feature>
<sequence length="790" mass="84016">MEECQRIDLELEADGLIDDNHFPDKNSVGFNIHELAGGSSTEKVDNSICINENDDLPELSESMEPGRNKKNGRYNLRKSLAWDSAFFNSAGVLDAEELSTMITGADKCEKHLLPGIQEEITESTESLSSLGSETLTRETHEEDLFVDIRASIQRSSKMASNLRISNSRTAAVEVDNAAISFLKKEDPLTQNKKPKPGLKNTSSLQPVRTSKCQPKQNIGKLGSEKAIKQVAVYSQAKQTSVAKTGHTNSILPKAPKTVSSSIPSSTAAGKRESVGTGRAKSAGVILNPATVSGKVTQPPKVSSLGGSRRALPKSTLSSNSSLLASSTTSSVHSTRSSTSSDSSTNTSSRINPVKQNLMMARRSTGKSGNVGTAPTSSIPNTPSRATVKNKLPSASIRSAYQMSAKIPSSVSPASSISEWSSVSSSSSSMVIPKSSNSRTSLDTSSCRSMEGDAVPLEPRKHSAVRTADGHENQGVGDNSKNFSTQTGGKLHSPSKPSGLRMPSHKFGFFDGGKSSARSPNTPQQSLSAVQNRIPMNRPATGMPVRSSNGKLKSAKATSRMVTSPASIKSSRSPKLIPPASIKPSSSKPTSPEIIKSSSLKPSSPAPLQEKSHALEIAPIVLTDVINSRSLTVEVEGSASKETCQDTEKVTQVVSDIDAIIESIGDLKINTEPVVEQSYALGGDVAVEKYLPVKDFDPICKEVIDKYVGEGLTEDGESTYINSNGSIDELLIDTSGCETIASETEVCRAPLALKNYFVSDECSDMPKERVIQVDSDKTDFLLSGSEQKENS</sequence>
<feature type="compositionally biased region" description="Polar residues" evidence="1">
    <location>
        <begin position="257"/>
        <end position="267"/>
    </location>
</feature>
<dbReference type="EMBL" id="JAVIJP010000011">
    <property type="protein sequence ID" value="KAL3646732.1"/>
    <property type="molecule type" value="Genomic_DNA"/>
</dbReference>
<dbReference type="InterPro" id="IPR045882">
    <property type="entry name" value="GPT1/2"/>
</dbReference>
<dbReference type="Proteomes" id="UP001632038">
    <property type="component" value="Unassembled WGS sequence"/>
</dbReference>